<dbReference type="InterPro" id="IPR023045">
    <property type="entry name" value="MoaC"/>
</dbReference>
<reference evidence="5" key="1">
    <citation type="journal article" date="2020" name="mSystems">
        <title>Genome- and Community-Level Interaction Insights into Carbon Utilization and Element Cycling Functions of Hydrothermarchaeota in Hydrothermal Sediment.</title>
        <authorList>
            <person name="Zhou Z."/>
            <person name="Liu Y."/>
            <person name="Xu W."/>
            <person name="Pan J."/>
            <person name="Luo Z.H."/>
            <person name="Li M."/>
        </authorList>
    </citation>
    <scope>NUCLEOTIDE SEQUENCE [LARGE SCALE GENOMIC DNA]</scope>
    <source>
        <strain evidence="5">HyVt-93</strain>
    </source>
</reference>
<evidence type="ECO:0000256" key="3">
    <source>
        <dbReference type="HAMAP-Rule" id="MF_01224"/>
    </source>
</evidence>
<dbReference type="CDD" id="cd01419">
    <property type="entry name" value="MoaC_A"/>
    <property type="match status" value="1"/>
</dbReference>
<keyword evidence="3 5" id="KW-0456">Lyase</keyword>
<dbReference type="GO" id="GO:0006777">
    <property type="term" value="P:Mo-molybdopterin cofactor biosynthetic process"/>
    <property type="evidence" value="ECO:0007669"/>
    <property type="project" value="UniProtKB-UniRule"/>
</dbReference>
<evidence type="ECO:0000256" key="1">
    <source>
        <dbReference type="ARBA" id="ARBA00005046"/>
    </source>
</evidence>
<feature type="binding site" evidence="3">
    <location>
        <begin position="73"/>
        <end position="75"/>
    </location>
    <ligand>
        <name>substrate</name>
    </ligand>
</feature>
<dbReference type="HAMAP" id="MF_01224_A">
    <property type="entry name" value="MoaC_A"/>
    <property type="match status" value="1"/>
</dbReference>
<dbReference type="NCBIfam" id="NF006870">
    <property type="entry name" value="PRK09364.1"/>
    <property type="match status" value="1"/>
</dbReference>
<dbReference type="AlphaFoldDB" id="A0A7C5PAJ3"/>
<dbReference type="InterPro" id="IPR023047">
    <property type="entry name" value="Mo_CF_biosynth-C_arc"/>
</dbReference>
<dbReference type="EC" id="4.6.1.17" evidence="3"/>
<comment type="pathway">
    <text evidence="1 3">Cofactor biosynthesis; molybdopterin biosynthesis.</text>
</comment>
<keyword evidence="2 3" id="KW-0501">Molybdenum cofactor biosynthesis</keyword>
<comment type="function">
    <text evidence="3">Catalyzes the conversion of (8S)-3',8-cyclo-7,8-dihydroguanosine 5'-triphosphate to cyclic pyranopterin monophosphate (cPMP).</text>
</comment>
<evidence type="ECO:0000313" key="5">
    <source>
        <dbReference type="EMBL" id="HHI00932.1"/>
    </source>
</evidence>
<protein>
    <recommendedName>
        <fullName evidence="3">Probable cyclic pyranopterin monophosphate synthase</fullName>
        <ecNumber evidence="3">4.6.1.17</ecNumber>
    </recommendedName>
    <alternativeName>
        <fullName evidence="3">Molybdenum cofactor biosynthesis protein C</fullName>
    </alternativeName>
</protein>
<dbReference type="NCBIfam" id="NF008999">
    <property type="entry name" value="PRK12343.1"/>
    <property type="match status" value="1"/>
</dbReference>
<dbReference type="PANTHER" id="PTHR22960">
    <property type="entry name" value="MOLYBDOPTERIN COFACTOR SYNTHESIS PROTEIN A"/>
    <property type="match status" value="1"/>
</dbReference>
<dbReference type="Proteomes" id="UP000886217">
    <property type="component" value="Unassembled WGS sequence"/>
</dbReference>
<organism evidence="5">
    <name type="scientific">Thermococcus litoralis</name>
    <dbReference type="NCBI Taxonomy" id="2265"/>
    <lineage>
        <taxon>Archaea</taxon>
        <taxon>Methanobacteriati</taxon>
        <taxon>Methanobacteriota</taxon>
        <taxon>Thermococci</taxon>
        <taxon>Thermococcales</taxon>
        <taxon>Thermococcaceae</taxon>
        <taxon>Thermococcus</taxon>
    </lineage>
</organism>
<dbReference type="SUPFAM" id="SSF55040">
    <property type="entry name" value="Molybdenum cofactor biosynthesis protein C, MoaC"/>
    <property type="match status" value="1"/>
</dbReference>
<comment type="caution">
    <text evidence="5">The sequence shown here is derived from an EMBL/GenBank/DDBJ whole genome shotgun (WGS) entry which is preliminary data.</text>
</comment>
<feature type="binding site" evidence="3">
    <location>
        <begin position="109"/>
        <end position="110"/>
    </location>
    <ligand>
        <name>substrate</name>
    </ligand>
</feature>
<dbReference type="Pfam" id="PF01967">
    <property type="entry name" value="MoaC"/>
    <property type="match status" value="1"/>
</dbReference>
<dbReference type="InterPro" id="IPR036522">
    <property type="entry name" value="MoaC_sf"/>
</dbReference>
<dbReference type="NCBIfam" id="TIGR00581">
    <property type="entry name" value="moaC"/>
    <property type="match status" value="1"/>
</dbReference>
<dbReference type="GO" id="GO:0061799">
    <property type="term" value="F:cyclic pyranopterin monophosphate synthase activity"/>
    <property type="evidence" value="ECO:0007669"/>
    <property type="project" value="UniProtKB-UniRule"/>
</dbReference>
<evidence type="ECO:0000256" key="2">
    <source>
        <dbReference type="ARBA" id="ARBA00023150"/>
    </source>
</evidence>
<comment type="catalytic activity">
    <reaction evidence="3">
        <text>(8S)-3',8-cyclo-7,8-dihydroguanosine 5'-triphosphate = cyclic pyranopterin phosphate + diphosphate</text>
        <dbReference type="Rhea" id="RHEA:49580"/>
        <dbReference type="ChEBI" id="CHEBI:33019"/>
        <dbReference type="ChEBI" id="CHEBI:59648"/>
        <dbReference type="ChEBI" id="CHEBI:131766"/>
        <dbReference type="EC" id="4.6.1.17"/>
    </reaction>
</comment>
<dbReference type="InterPro" id="IPR050105">
    <property type="entry name" value="MoCo_biosynth_MoaA/MoaC"/>
</dbReference>
<feature type="active site" evidence="3">
    <location>
        <position position="124"/>
    </location>
</feature>
<comment type="similarity">
    <text evidence="3">Belongs to the MoaC family.</text>
</comment>
<dbReference type="Gene3D" id="3.30.70.640">
    <property type="entry name" value="Molybdopterin cofactor biosynthesis C (MoaC) domain"/>
    <property type="match status" value="1"/>
</dbReference>
<gene>
    <name evidence="3 5" type="primary">moaC</name>
    <name evidence="5" type="ORF">ENL40_05635</name>
</gene>
<dbReference type="GO" id="GO:0061798">
    <property type="term" value="F:GTP 3',8'-cyclase activity"/>
    <property type="evidence" value="ECO:0007669"/>
    <property type="project" value="TreeGrafter"/>
</dbReference>
<sequence length="153" mass="17115">MKLTHVDEKGVKMVEIGHKDTVFRKAVAKGRIRLKPETIKLIQEGKTKKGNVIATAQIAGILAVKRTWELIPLCHPIPLTGVDISFEFGEDYIEATCEVRAYYKTGVEMEALTGVSVALLTIWDMVKAVEKDSTGQYPFARIEEIKVVEKVKE</sequence>
<feature type="domain" description="Molybdopterin cofactor biosynthesis C (MoaC)" evidence="4">
    <location>
        <begin position="13"/>
        <end position="151"/>
    </location>
</feature>
<name>A0A7C5PAJ3_THELI</name>
<proteinExistence type="inferred from homology"/>
<dbReference type="UniPathway" id="UPA00344"/>
<evidence type="ECO:0000259" key="4">
    <source>
        <dbReference type="Pfam" id="PF01967"/>
    </source>
</evidence>
<dbReference type="PANTHER" id="PTHR22960:SF0">
    <property type="entry name" value="MOLYBDENUM COFACTOR BIOSYNTHESIS PROTEIN 1"/>
    <property type="match status" value="1"/>
</dbReference>
<comment type="subunit">
    <text evidence="3">Homohexamer; trimer of dimers.</text>
</comment>
<dbReference type="EMBL" id="DRTU01000233">
    <property type="protein sequence ID" value="HHI00932.1"/>
    <property type="molecule type" value="Genomic_DNA"/>
</dbReference>
<accession>A0A7C5PAJ3</accession>
<dbReference type="InterPro" id="IPR002820">
    <property type="entry name" value="Mopterin_CF_biosynth-C_dom"/>
</dbReference>